<dbReference type="Proteomes" id="UP001180556">
    <property type="component" value="Unassembled WGS sequence"/>
</dbReference>
<feature type="signal peptide" evidence="2">
    <location>
        <begin position="1"/>
        <end position="31"/>
    </location>
</feature>
<evidence type="ECO:0000313" key="4">
    <source>
        <dbReference type="EMBL" id="MDT0489845.1"/>
    </source>
</evidence>
<gene>
    <name evidence="4" type="ORF">RM717_04935</name>
</gene>
<evidence type="ECO:0000313" key="5">
    <source>
        <dbReference type="Proteomes" id="UP001180556"/>
    </source>
</evidence>
<feature type="compositionally biased region" description="Gly residues" evidence="1">
    <location>
        <begin position="331"/>
        <end position="344"/>
    </location>
</feature>
<keyword evidence="5" id="KW-1185">Reference proteome</keyword>
<accession>A0ABU2VW69</accession>
<feature type="compositionally biased region" description="Low complexity" evidence="1">
    <location>
        <begin position="68"/>
        <end position="86"/>
    </location>
</feature>
<dbReference type="RefSeq" id="WP_311596451.1">
    <property type="nucleotide sequence ID" value="NZ_JAVRFG010000005.1"/>
</dbReference>
<evidence type="ECO:0000256" key="1">
    <source>
        <dbReference type="SAM" id="MobiDB-lite"/>
    </source>
</evidence>
<name>A0ABU2VW69_9ACTN</name>
<feature type="compositionally biased region" description="Gly residues" evidence="1">
    <location>
        <begin position="34"/>
        <end position="46"/>
    </location>
</feature>
<feature type="region of interest" description="Disordered" evidence="1">
    <location>
        <begin position="31"/>
        <end position="93"/>
    </location>
</feature>
<organism evidence="4 5">
    <name type="scientific">Streptomyces stephensoniae</name>
    <dbReference type="NCBI Taxonomy" id="3375367"/>
    <lineage>
        <taxon>Bacteria</taxon>
        <taxon>Bacillati</taxon>
        <taxon>Actinomycetota</taxon>
        <taxon>Actinomycetes</taxon>
        <taxon>Kitasatosporales</taxon>
        <taxon>Streptomycetaceae</taxon>
        <taxon>Streptomyces</taxon>
    </lineage>
</organism>
<keyword evidence="2" id="KW-0732">Signal</keyword>
<dbReference type="InterPro" id="IPR025326">
    <property type="entry name" value="DUF4232"/>
</dbReference>
<evidence type="ECO:0000256" key="2">
    <source>
        <dbReference type="SAM" id="SignalP"/>
    </source>
</evidence>
<feature type="region of interest" description="Disordered" evidence="1">
    <location>
        <begin position="304"/>
        <end position="344"/>
    </location>
</feature>
<reference evidence="5" key="1">
    <citation type="submission" date="2023-07" db="EMBL/GenBank/DDBJ databases">
        <title>30 novel species of actinomycetes from the DSMZ collection.</title>
        <authorList>
            <person name="Nouioui I."/>
        </authorList>
    </citation>
    <scope>NUCLEOTIDE SEQUENCE [LARGE SCALE GENOMIC DNA]</scope>
    <source>
        <strain evidence="5">DSM 40932</strain>
    </source>
</reference>
<feature type="chain" id="PRO_5045371476" evidence="2">
    <location>
        <begin position="32"/>
        <end position="344"/>
    </location>
</feature>
<feature type="domain" description="DUF4232" evidence="3">
    <location>
        <begin position="187"/>
        <end position="322"/>
    </location>
</feature>
<dbReference type="Pfam" id="PF14016">
    <property type="entry name" value="DUF4232"/>
    <property type="match status" value="1"/>
</dbReference>
<protein>
    <submittedName>
        <fullName evidence="4">DUF4232 domain-containing protein</fullName>
    </submittedName>
</protein>
<proteinExistence type="predicted"/>
<sequence>MRRTSPLRPAPFLSAVAVTALLLTACGTERAGVGDTGGGGGAGVSDGAGSSSSSTPVDDPGKDGVRVTSLTLPSVPASPSASPSPSHGYAVSADRLAPDTGAGADFEVTNESSEKLTYTVIITFTSDDGGAMANETATVRDVGPGKTVRGTVRAEGLPPGAPRITGAKVLQVTKVPASEAPAEPGTCPASGIRVSADQGDAAMGLRVVGLHLENCGTRDYTVQGYPLLRLLDHGMKPVDGIEILDGSGEITTGAGPDEPPRPVTLGPGETATAGLVWRNTTESGTPVNVPYVQVRAKAGAEPVTVTPGLDLGTTGKLGVRPWKKTDAEAQQGGGAAGTSGRPGQ</sequence>
<dbReference type="PROSITE" id="PS51257">
    <property type="entry name" value="PROKAR_LIPOPROTEIN"/>
    <property type="match status" value="1"/>
</dbReference>
<evidence type="ECO:0000259" key="3">
    <source>
        <dbReference type="Pfam" id="PF14016"/>
    </source>
</evidence>
<dbReference type="EMBL" id="JAVRFG010000005">
    <property type="protein sequence ID" value="MDT0489845.1"/>
    <property type="molecule type" value="Genomic_DNA"/>
</dbReference>
<feature type="compositionally biased region" description="Low complexity" evidence="1">
    <location>
        <begin position="47"/>
        <end position="58"/>
    </location>
</feature>
<comment type="caution">
    <text evidence="4">The sequence shown here is derived from an EMBL/GenBank/DDBJ whole genome shotgun (WGS) entry which is preliminary data.</text>
</comment>